<reference evidence="2 3" key="1">
    <citation type="journal article" date="2008" name="Nature">
        <title>The Phaeodactylum genome reveals the evolutionary history of diatom genomes.</title>
        <authorList>
            <person name="Bowler C."/>
            <person name="Allen A.E."/>
            <person name="Badger J.H."/>
            <person name="Grimwood J."/>
            <person name="Jabbari K."/>
            <person name="Kuo A."/>
            <person name="Maheswari U."/>
            <person name="Martens C."/>
            <person name="Maumus F."/>
            <person name="Otillar R.P."/>
            <person name="Rayko E."/>
            <person name="Salamov A."/>
            <person name="Vandepoele K."/>
            <person name="Beszteri B."/>
            <person name="Gruber A."/>
            <person name="Heijde M."/>
            <person name="Katinka M."/>
            <person name="Mock T."/>
            <person name="Valentin K."/>
            <person name="Verret F."/>
            <person name="Berges J.A."/>
            <person name="Brownlee C."/>
            <person name="Cadoret J.P."/>
            <person name="Chiovitti A."/>
            <person name="Choi C.J."/>
            <person name="Coesel S."/>
            <person name="De Martino A."/>
            <person name="Detter J.C."/>
            <person name="Durkin C."/>
            <person name="Falciatore A."/>
            <person name="Fournet J."/>
            <person name="Haruta M."/>
            <person name="Huysman M.J."/>
            <person name="Jenkins B.D."/>
            <person name="Jiroutova K."/>
            <person name="Jorgensen R.E."/>
            <person name="Joubert Y."/>
            <person name="Kaplan A."/>
            <person name="Kroger N."/>
            <person name="Kroth P.G."/>
            <person name="La Roche J."/>
            <person name="Lindquist E."/>
            <person name="Lommer M."/>
            <person name="Martin-Jezequel V."/>
            <person name="Lopez P.J."/>
            <person name="Lucas S."/>
            <person name="Mangogna M."/>
            <person name="McGinnis K."/>
            <person name="Medlin L.K."/>
            <person name="Montsant A."/>
            <person name="Oudot-Le Secq M.P."/>
            <person name="Napoli C."/>
            <person name="Obornik M."/>
            <person name="Parker M.S."/>
            <person name="Petit J.L."/>
            <person name="Porcel B.M."/>
            <person name="Poulsen N."/>
            <person name="Robison M."/>
            <person name="Rychlewski L."/>
            <person name="Rynearson T.A."/>
            <person name="Schmutz J."/>
            <person name="Shapiro H."/>
            <person name="Siaut M."/>
            <person name="Stanley M."/>
            <person name="Sussman M.R."/>
            <person name="Taylor A.R."/>
            <person name="Vardi A."/>
            <person name="von Dassow P."/>
            <person name="Vyverman W."/>
            <person name="Willis A."/>
            <person name="Wyrwicz L.S."/>
            <person name="Rokhsar D.S."/>
            <person name="Weissenbach J."/>
            <person name="Armbrust E.V."/>
            <person name="Green B.R."/>
            <person name="Van de Peer Y."/>
            <person name="Grigoriev I.V."/>
        </authorList>
    </citation>
    <scope>NUCLEOTIDE SEQUENCE [LARGE SCALE GENOMIC DNA]</scope>
    <source>
        <strain evidence="2 3">CCAP 1055/1</strain>
    </source>
</reference>
<sequence>MEADGSSQPSRAPIQTMSIGHTAAKGNNSSSFRDSQHSSAPKRRPKLPKRKRGKTHGGTSQQLLSSDGVHQQPSRDLVATRASGDARKERRARKDAFKELQRDKESKNLESPKAPNPGSDQVFLSLDQVMNLGLRTSVAPPQQILHWCALTPVPLQAEEDAVKILIHWGKSERGMMKDQPSFRLQQVTRMCRRNGMQLSQALSLRRQHMQKMHYLNIEKLGLGTENDVKAAADCFEEAVESTLRKLNIPIWTEKEQRLHFKNLNIRGPSPPTPDFIFRNKVILRKSSGSGANRHIVDELVIHWIEVKMFYGASTIPNDNRSAVGKLLKTAKKYNTAYGPGALLFMYGCGDRLAADLAKEGVIVLDCSGGMVDLELVYAQLRTWCANKNGDILP</sequence>
<name>B7GAV8_PHATC</name>
<dbReference type="InParanoid" id="B7GAV8"/>
<dbReference type="HOGENOM" id="CLU_702967_0_0_1"/>
<feature type="compositionally biased region" description="Polar residues" evidence="1">
    <location>
        <begin position="57"/>
        <end position="74"/>
    </location>
</feature>
<feature type="compositionally biased region" description="Basic residues" evidence="1">
    <location>
        <begin position="40"/>
        <end position="55"/>
    </location>
</feature>
<dbReference type="RefSeq" id="XP_002184258.1">
    <property type="nucleotide sequence ID" value="XM_002184222.1"/>
</dbReference>
<dbReference type="Pfam" id="PF14811">
    <property type="entry name" value="TPD"/>
    <property type="match status" value="1"/>
</dbReference>
<accession>B7GAV8</accession>
<proteinExistence type="predicted"/>
<dbReference type="GeneID" id="7195739"/>
<evidence type="ECO:0000313" key="3">
    <source>
        <dbReference type="Proteomes" id="UP000000759"/>
    </source>
</evidence>
<dbReference type="Proteomes" id="UP000000759">
    <property type="component" value="Chromosome 22"/>
</dbReference>
<reference evidence="3" key="2">
    <citation type="submission" date="2008-08" db="EMBL/GenBank/DDBJ databases">
        <authorList>
            <consortium name="Diatom Consortium"/>
            <person name="Grigoriev I."/>
            <person name="Grimwood J."/>
            <person name="Kuo A."/>
            <person name="Otillar R.P."/>
            <person name="Salamov A."/>
            <person name="Detter J.C."/>
            <person name="Lindquist E."/>
            <person name="Shapiro H."/>
            <person name="Lucas S."/>
            <person name="Glavina del Rio T."/>
            <person name="Pitluck S."/>
            <person name="Rokhsar D."/>
            <person name="Bowler C."/>
        </authorList>
    </citation>
    <scope>GENOME REANNOTATION</scope>
    <source>
        <strain evidence="3">CCAP 1055/1</strain>
    </source>
</reference>
<feature type="region of interest" description="Disordered" evidence="1">
    <location>
        <begin position="1"/>
        <end position="121"/>
    </location>
</feature>
<keyword evidence="3" id="KW-1185">Reference proteome</keyword>
<feature type="compositionally biased region" description="Polar residues" evidence="1">
    <location>
        <begin position="1"/>
        <end position="39"/>
    </location>
</feature>
<organism evidence="2 3">
    <name type="scientific">Phaeodactylum tricornutum (strain CCAP 1055/1)</name>
    <dbReference type="NCBI Taxonomy" id="556484"/>
    <lineage>
        <taxon>Eukaryota</taxon>
        <taxon>Sar</taxon>
        <taxon>Stramenopiles</taxon>
        <taxon>Ochrophyta</taxon>
        <taxon>Bacillariophyta</taxon>
        <taxon>Bacillariophyceae</taxon>
        <taxon>Bacillariophycidae</taxon>
        <taxon>Naviculales</taxon>
        <taxon>Phaeodactylaceae</taxon>
        <taxon>Phaeodactylum</taxon>
    </lineage>
</organism>
<gene>
    <name evidence="2" type="ORF">PHATRDRAFT_40239</name>
</gene>
<evidence type="ECO:0000313" key="2">
    <source>
        <dbReference type="EMBL" id="EEC44436.1"/>
    </source>
</evidence>
<dbReference type="KEGG" id="pti:PHATRDRAFT_40239"/>
<dbReference type="OrthoDB" id="46673at2759"/>
<dbReference type="InterPro" id="IPR029404">
    <property type="entry name" value="CDIN1"/>
</dbReference>
<evidence type="ECO:0000256" key="1">
    <source>
        <dbReference type="SAM" id="MobiDB-lite"/>
    </source>
</evidence>
<dbReference type="PaxDb" id="2850-Phatr40239"/>
<protein>
    <submittedName>
        <fullName evidence="2">Uncharacterized protein</fullName>
    </submittedName>
</protein>
<feature type="compositionally biased region" description="Basic and acidic residues" evidence="1">
    <location>
        <begin position="84"/>
        <end position="110"/>
    </location>
</feature>
<dbReference type="EMBL" id="CM000624">
    <property type="protein sequence ID" value="EEC44436.1"/>
    <property type="molecule type" value="Genomic_DNA"/>
</dbReference>
<dbReference type="AlphaFoldDB" id="B7GAV8"/>
<dbReference type="eggNOG" id="ENOG502SP42">
    <property type="taxonomic scope" value="Eukaryota"/>
</dbReference>